<keyword evidence="5 6" id="KW-0472">Membrane</keyword>
<name>A0ABT3VJT2_9BURK</name>
<organism evidence="8 9">
    <name type="scientific">Alcaligenes parafaecalis</name>
    <dbReference type="NCBI Taxonomy" id="171260"/>
    <lineage>
        <taxon>Bacteria</taxon>
        <taxon>Pseudomonadati</taxon>
        <taxon>Pseudomonadota</taxon>
        <taxon>Betaproteobacteria</taxon>
        <taxon>Burkholderiales</taxon>
        <taxon>Alcaligenaceae</taxon>
        <taxon>Alcaligenes</taxon>
    </lineage>
</organism>
<comment type="caution">
    <text evidence="8">The sequence shown here is derived from an EMBL/GenBank/DDBJ whole genome shotgun (WGS) entry which is preliminary data.</text>
</comment>
<feature type="transmembrane region" description="Helical" evidence="6">
    <location>
        <begin position="120"/>
        <end position="138"/>
    </location>
</feature>
<dbReference type="PROSITE" id="PS50850">
    <property type="entry name" value="MFS"/>
    <property type="match status" value="1"/>
</dbReference>
<feature type="transmembrane region" description="Helical" evidence="6">
    <location>
        <begin position="258"/>
        <end position="278"/>
    </location>
</feature>
<feature type="transmembrane region" description="Helical" evidence="6">
    <location>
        <begin position="372"/>
        <end position="391"/>
    </location>
</feature>
<reference evidence="8 9" key="1">
    <citation type="submission" date="2022-11" db="EMBL/GenBank/DDBJ databases">
        <title>Biodiversity and phylogenetic relationships of bacteria.</title>
        <authorList>
            <person name="Machado R.A.R."/>
            <person name="Bhat A."/>
            <person name="Loulou A."/>
            <person name="Kallel S."/>
        </authorList>
    </citation>
    <scope>NUCLEOTIDE SEQUENCE [LARGE SCALE GENOMIC DNA]</scope>
    <source>
        <strain evidence="8 9">DSM 13975</strain>
    </source>
</reference>
<evidence type="ECO:0000259" key="7">
    <source>
        <dbReference type="PROSITE" id="PS50850"/>
    </source>
</evidence>
<feature type="transmembrane region" description="Helical" evidence="6">
    <location>
        <begin position="59"/>
        <end position="79"/>
    </location>
</feature>
<feature type="transmembrane region" description="Helical" evidence="6">
    <location>
        <begin position="211"/>
        <end position="238"/>
    </location>
</feature>
<dbReference type="Pfam" id="PF07690">
    <property type="entry name" value="MFS_1"/>
    <property type="match status" value="1"/>
</dbReference>
<evidence type="ECO:0000256" key="6">
    <source>
        <dbReference type="SAM" id="Phobius"/>
    </source>
</evidence>
<dbReference type="Proteomes" id="UP001209916">
    <property type="component" value="Unassembled WGS sequence"/>
</dbReference>
<feature type="transmembrane region" description="Helical" evidence="6">
    <location>
        <begin position="21"/>
        <end position="39"/>
    </location>
</feature>
<evidence type="ECO:0000313" key="9">
    <source>
        <dbReference type="Proteomes" id="UP001209916"/>
    </source>
</evidence>
<dbReference type="InterPro" id="IPR050189">
    <property type="entry name" value="MFS_Efflux_Transporters"/>
</dbReference>
<accession>A0ABT3VJT2</accession>
<comment type="subcellular location">
    <subcellularLocation>
        <location evidence="1">Cell membrane</location>
        <topology evidence="1">Multi-pass membrane protein</topology>
    </subcellularLocation>
</comment>
<feature type="transmembrane region" description="Helical" evidence="6">
    <location>
        <begin position="181"/>
        <end position="199"/>
    </location>
</feature>
<keyword evidence="9" id="KW-1185">Reference proteome</keyword>
<dbReference type="CDD" id="cd17324">
    <property type="entry name" value="MFS_NepI_like"/>
    <property type="match status" value="1"/>
</dbReference>
<feature type="transmembrane region" description="Helical" evidence="6">
    <location>
        <begin position="285"/>
        <end position="303"/>
    </location>
</feature>
<evidence type="ECO:0000256" key="2">
    <source>
        <dbReference type="ARBA" id="ARBA00022475"/>
    </source>
</evidence>
<feature type="domain" description="Major facilitator superfamily (MFS) profile" evidence="7">
    <location>
        <begin position="25"/>
        <end position="396"/>
    </location>
</feature>
<sequence length="399" mass="41951">MNRSACSQEDNETLVNNQDRLPLPALLTLAMAAFITILTEALPAGLLPLMEQSLTVSEALVGQLVTIYAIGSLLAAIPWTVVTQRWRRRPLLLIAISGFALVNMVTAVSDSYTVTFVARFFAGVFAGLLWALVAGYAARLVPAHLKGRAIAVAMAGTPIALSLGIPAGTFLGVAYGWRATFGLISLLTVILVFWVIAKVPDFPGQARGKGFALRMVFTLPGIRPILFVTLFYVLAHNILYTYIAPFLVPAGIADRTDLVLLVFGAAALLGIWIVGVLIDRCLRELVLISTTLFALAALALGLVGTVPAAVYVSVAIWGLAFGGSATLFQTALAKAAGEATDVAQSMMVTVWNIAIAGGGIVGGILLETFSVSAFPWSVLALLVAALAVTVVNSQAGRGW</sequence>
<feature type="transmembrane region" description="Helical" evidence="6">
    <location>
        <begin position="150"/>
        <end position="175"/>
    </location>
</feature>
<protein>
    <submittedName>
        <fullName evidence="8">MFS transporter</fullName>
    </submittedName>
</protein>
<dbReference type="PANTHER" id="PTHR43124">
    <property type="entry name" value="PURINE EFFLUX PUMP PBUE"/>
    <property type="match status" value="1"/>
</dbReference>
<dbReference type="Gene3D" id="1.20.1250.20">
    <property type="entry name" value="MFS general substrate transporter like domains"/>
    <property type="match status" value="1"/>
</dbReference>
<dbReference type="InterPro" id="IPR020846">
    <property type="entry name" value="MFS_dom"/>
</dbReference>
<dbReference type="InterPro" id="IPR011701">
    <property type="entry name" value="MFS"/>
</dbReference>
<dbReference type="InterPro" id="IPR036259">
    <property type="entry name" value="MFS_trans_sf"/>
</dbReference>
<evidence type="ECO:0000313" key="8">
    <source>
        <dbReference type="EMBL" id="MCX5463759.1"/>
    </source>
</evidence>
<feature type="transmembrane region" description="Helical" evidence="6">
    <location>
        <begin position="91"/>
        <end position="108"/>
    </location>
</feature>
<keyword evidence="4 6" id="KW-1133">Transmembrane helix</keyword>
<feature type="transmembrane region" description="Helical" evidence="6">
    <location>
        <begin position="309"/>
        <end position="333"/>
    </location>
</feature>
<proteinExistence type="predicted"/>
<feature type="transmembrane region" description="Helical" evidence="6">
    <location>
        <begin position="345"/>
        <end position="366"/>
    </location>
</feature>
<evidence type="ECO:0000256" key="3">
    <source>
        <dbReference type="ARBA" id="ARBA00022692"/>
    </source>
</evidence>
<evidence type="ECO:0000256" key="1">
    <source>
        <dbReference type="ARBA" id="ARBA00004651"/>
    </source>
</evidence>
<gene>
    <name evidence="8" type="ORF">OSH09_06160</name>
</gene>
<dbReference type="SUPFAM" id="SSF103473">
    <property type="entry name" value="MFS general substrate transporter"/>
    <property type="match status" value="1"/>
</dbReference>
<keyword evidence="3 6" id="KW-0812">Transmembrane</keyword>
<dbReference type="PANTHER" id="PTHR43124:SF3">
    <property type="entry name" value="CHLORAMPHENICOL EFFLUX PUMP RV0191"/>
    <property type="match status" value="1"/>
</dbReference>
<dbReference type="RefSeq" id="WP_266120555.1">
    <property type="nucleotide sequence ID" value="NZ_JAPKNA010000001.1"/>
</dbReference>
<evidence type="ECO:0000256" key="4">
    <source>
        <dbReference type="ARBA" id="ARBA00022989"/>
    </source>
</evidence>
<dbReference type="EMBL" id="JAPKNA010000001">
    <property type="protein sequence ID" value="MCX5463759.1"/>
    <property type="molecule type" value="Genomic_DNA"/>
</dbReference>
<evidence type="ECO:0000256" key="5">
    <source>
        <dbReference type="ARBA" id="ARBA00023136"/>
    </source>
</evidence>
<keyword evidence="2" id="KW-1003">Cell membrane</keyword>